<proteinExistence type="evidence at transcript level"/>
<dbReference type="SUPFAM" id="SSF48576">
    <property type="entry name" value="Terpenoid synthases"/>
    <property type="match status" value="1"/>
</dbReference>
<evidence type="ECO:0000313" key="3">
    <source>
        <dbReference type="EMBL" id="AVL27462.1"/>
    </source>
</evidence>
<dbReference type="Gene3D" id="1.10.600.10">
    <property type="entry name" value="Farnesyl Diphosphate Synthase"/>
    <property type="match status" value="1"/>
</dbReference>
<evidence type="ECO:0000256" key="1">
    <source>
        <dbReference type="ARBA" id="ARBA00007946"/>
    </source>
</evidence>
<evidence type="ECO:0000256" key="2">
    <source>
        <dbReference type="ARBA" id="ARBA00023239"/>
    </source>
</evidence>
<reference evidence="3" key="1">
    <citation type="journal article" date="2018" name="Phytochemistry">
        <title>Biochemical characterization of microbial type terpene synthases in two closely related species of hornworts, Anthoceros punctatus and Anthoceros agrestis.</title>
        <authorList>
            <person name="Xiong W."/>
            <person name="Fu J."/>
            <person name="Kollner T.G."/>
            <person name="Chen X."/>
            <person name="Jia Q."/>
            <person name="Guo H."/>
            <person name="Qian P."/>
            <person name="Guo H."/>
            <person name="Wu G."/>
            <person name="Chen F."/>
        </authorList>
    </citation>
    <scope>NUCLEOTIDE SEQUENCE</scope>
</reference>
<dbReference type="InterPro" id="IPR024652">
    <property type="entry name" value="Trichodiene_synth"/>
</dbReference>
<dbReference type="InterPro" id="IPR008949">
    <property type="entry name" value="Isoprenoid_synthase_dom_sf"/>
</dbReference>
<sequence length="430" mass="48319">MDLCTGRLTAGVRCVSCYSSSTTSREVAFLQQGTANSLVLRQVPISPTLKHKAQAACISSCVSVRCQAAAASSAEAAAEAAPNGRPVMIDGGGGGMDTSLLTPVYLDFLQKMSFSNSRDSCYPEQLDSVAARVNEIAGSYLPEKYIKAGAGFGNLLYSYHSLDLQAKIGHFTAMGLLIDDLTVNLTGPARKRYLEDMRLFQMKFTDPEGYARLYPGRGKLHEVLERFMVYLRTDQNPFFPTQLRLHSLLIKSMFDLIEGNLLEQHYQEHPVEYSAHMPQFPRFLRYKSGMSEIFAYFVIMQTSSSGSPSQDELFFYDRLYPMVPDLIDAIDFVNDVMSLYKELRQGEDSIAILTHSRIHNLSLLQSLQDRVEAVILCRTRLLALADRPGCDAIKDRIVTFFQGYMSWHFGIKRYRLDEILCGWYNGGVWA</sequence>
<name>A0A2P1ED60_ANTPU</name>
<organism evidence="3">
    <name type="scientific">Anthoceros punctatus</name>
    <name type="common">Hornwort</name>
    <dbReference type="NCBI Taxonomy" id="3234"/>
    <lineage>
        <taxon>Eukaryota</taxon>
        <taxon>Viridiplantae</taxon>
        <taxon>Streptophyta</taxon>
        <taxon>Embryophyta</taxon>
        <taxon>Anthocerotophyta</taxon>
        <taxon>Anthocerotopsida</taxon>
        <taxon>Anthocerotidae</taxon>
        <taxon>Anthocerotales</taxon>
        <taxon>Anthocerotaceae</taxon>
        <taxon>Anthoceros</taxon>
    </lineage>
</organism>
<dbReference type="GO" id="GO:0016838">
    <property type="term" value="F:carbon-oxygen lyase activity, acting on phosphates"/>
    <property type="evidence" value="ECO:0007669"/>
    <property type="project" value="InterPro"/>
</dbReference>
<accession>A0A2P1ED60</accession>
<dbReference type="EMBL" id="MF417647">
    <property type="protein sequence ID" value="AVL27462.1"/>
    <property type="molecule type" value="mRNA"/>
</dbReference>
<dbReference type="Pfam" id="PF06330">
    <property type="entry name" value="TRI5"/>
    <property type="match status" value="1"/>
</dbReference>
<comment type="similarity">
    <text evidence="1">Belongs to the trichodiene synthase family.</text>
</comment>
<keyword evidence="2" id="KW-0456">Lyase</keyword>
<dbReference type="AlphaFoldDB" id="A0A2P1ED60"/>
<protein>
    <submittedName>
        <fullName evidence="3">Terpine synthase-like protein MTPSL2</fullName>
    </submittedName>
</protein>
<gene>
    <name evidence="3" type="primary">MTPSL2</name>
</gene>